<feature type="non-terminal residue" evidence="6">
    <location>
        <position position="280"/>
    </location>
</feature>
<reference evidence="6" key="1">
    <citation type="journal article" date="2014" name="Front. Microbiol.">
        <title>High frequency of phylogenetically diverse reductive dehalogenase-homologous genes in deep subseafloor sedimentary metagenomes.</title>
        <authorList>
            <person name="Kawai M."/>
            <person name="Futagami T."/>
            <person name="Toyoda A."/>
            <person name="Takaki Y."/>
            <person name="Nishi S."/>
            <person name="Hori S."/>
            <person name="Arai W."/>
            <person name="Tsubouchi T."/>
            <person name="Morono Y."/>
            <person name="Uchiyama I."/>
            <person name="Ito T."/>
            <person name="Fujiyama A."/>
            <person name="Inagaki F."/>
            <person name="Takami H."/>
        </authorList>
    </citation>
    <scope>NUCLEOTIDE SEQUENCE</scope>
    <source>
        <strain evidence="6">Expedition CK06-06</strain>
    </source>
</reference>
<keyword evidence="2" id="KW-0378">Hydrolase</keyword>
<accession>X1T8Y6</accession>
<sequence length="280" mass="32234">GQILIFLNRRKATQQVAQNLKTLIKAHISENELKACKNIGDKLNKIKGRHNELKKVVKCGVAFHHAGLLPKERRLVEDAYRKHMIKVICCTTTLSAGVNVPARVVIVKDFKKYVTSGHNLKNFKGFYENGDGFSYFKAFSANEVFQMLGRAGRPGLDEVGYGIVIVKDVNERDWVEDQYFQNSLPSNVYIPKYNDLISGLNRVNTLREQVLLRVYEEKGITLPKLKEFFQKTYFWYGIKEKMKAQNIPIDQLLMIKEITPINILKLHSEPQKVKKLTNNH</sequence>
<feature type="domain" description="Helicase C-terminal" evidence="5">
    <location>
        <begin position="1"/>
        <end position="197"/>
    </location>
</feature>
<dbReference type="InterPro" id="IPR001650">
    <property type="entry name" value="Helicase_C-like"/>
</dbReference>
<dbReference type="InterPro" id="IPR027417">
    <property type="entry name" value="P-loop_NTPase"/>
</dbReference>
<dbReference type="InterPro" id="IPR050474">
    <property type="entry name" value="Hel308_SKI2-like"/>
</dbReference>
<dbReference type="EMBL" id="BARW01017427">
    <property type="protein sequence ID" value="GAJ01828.1"/>
    <property type="molecule type" value="Genomic_DNA"/>
</dbReference>
<name>X1T8Y6_9ZZZZ</name>
<dbReference type="AlphaFoldDB" id="X1T8Y6"/>
<dbReference type="SMART" id="SM00490">
    <property type="entry name" value="HELICc"/>
    <property type="match status" value="1"/>
</dbReference>
<dbReference type="PANTHER" id="PTHR47961:SF10">
    <property type="entry name" value="ATP-DEPENDENT DNA HELICASE HEL308"/>
    <property type="match status" value="1"/>
</dbReference>
<dbReference type="Pfam" id="PF00271">
    <property type="entry name" value="Helicase_C"/>
    <property type="match status" value="1"/>
</dbReference>
<keyword evidence="4" id="KW-0067">ATP-binding</keyword>
<evidence type="ECO:0000259" key="5">
    <source>
        <dbReference type="PROSITE" id="PS51194"/>
    </source>
</evidence>
<dbReference type="GO" id="GO:0016787">
    <property type="term" value="F:hydrolase activity"/>
    <property type="evidence" value="ECO:0007669"/>
    <property type="project" value="UniProtKB-KW"/>
</dbReference>
<dbReference type="PROSITE" id="PS51194">
    <property type="entry name" value="HELICASE_CTER"/>
    <property type="match status" value="1"/>
</dbReference>
<dbReference type="CDD" id="cd18795">
    <property type="entry name" value="SF2_C_Ski2"/>
    <property type="match status" value="1"/>
</dbReference>
<evidence type="ECO:0000256" key="4">
    <source>
        <dbReference type="ARBA" id="ARBA00022840"/>
    </source>
</evidence>
<evidence type="ECO:0000313" key="6">
    <source>
        <dbReference type="EMBL" id="GAJ01828.1"/>
    </source>
</evidence>
<dbReference type="GO" id="GO:0004386">
    <property type="term" value="F:helicase activity"/>
    <property type="evidence" value="ECO:0007669"/>
    <property type="project" value="UniProtKB-KW"/>
</dbReference>
<protein>
    <recommendedName>
        <fullName evidence="5">Helicase C-terminal domain-containing protein</fullName>
    </recommendedName>
</protein>
<feature type="non-terminal residue" evidence="6">
    <location>
        <position position="1"/>
    </location>
</feature>
<evidence type="ECO:0000256" key="1">
    <source>
        <dbReference type="ARBA" id="ARBA00022741"/>
    </source>
</evidence>
<keyword evidence="3" id="KW-0347">Helicase</keyword>
<dbReference type="PANTHER" id="PTHR47961">
    <property type="entry name" value="DNA POLYMERASE THETA, PUTATIVE (AFU_ORTHOLOGUE AFUA_1G05260)-RELATED"/>
    <property type="match status" value="1"/>
</dbReference>
<comment type="caution">
    <text evidence="6">The sequence shown here is derived from an EMBL/GenBank/DDBJ whole genome shotgun (WGS) entry which is preliminary data.</text>
</comment>
<dbReference type="Gene3D" id="3.40.50.300">
    <property type="entry name" value="P-loop containing nucleotide triphosphate hydrolases"/>
    <property type="match status" value="1"/>
</dbReference>
<dbReference type="GO" id="GO:0005524">
    <property type="term" value="F:ATP binding"/>
    <property type="evidence" value="ECO:0007669"/>
    <property type="project" value="UniProtKB-KW"/>
</dbReference>
<proteinExistence type="predicted"/>
<keyword evidence="1" id="KW-0547">Nucleotide-binding</keyword>
<gene>
    <name evidence="6" type="ORF">S12H4_30114</name>
</gene>
<evidence type="ECO:0000256" key="2">
    <source>
        <dbReference type="ARBA" id="ARBA00022801"/>
    </source>
</evidence>
<dbReference type="SUPFAM" id="SSF52540">
    <property type="entry name" value="P-loop containing nucleoside triphosphate hydrolases"/>
    <property type="match status" value="1"/>
</dbReference>
<evidence type="ECO:0000256" key="3">
    <source>
        <dbReference type="ARBA" id="ARBA00022806"/>
    </source>
</evidence>
<organism evidence="6">
    <name type="scientific">marine sediment metagenome</name>
    <dbReference type="NCBI Taxonomy" id="412755"/>
    <lineage>
        <taxon>unclassified sequences</taxon>
        <taxon>metagenomes</taxon>
        <taxon>ecological metagenomes</taxon>
    </lineage>
</organism>